<comment type="similarity">
    <text evidence="1">Belongs to the glycosyl hydrolase 16 family.</text>
</comment>
<dbReference type="InterPro" id="IPR050546">
    <property type="entry name" value="Glycosyl_Hydrlase_16"/>
</dbReference>
<dbReference type="Proteomes" id="UP001236806">
    <property type="component" value="Unassembled WGS sequence"/>
</dbReference>
<evidence type="ECO:0000313" key="5">
    <source>
        <dbReference type="Proteomes" id="UP001236806"/>
    </source>
</evidence>
<keyword evidence="5" id="KW-1185">Reference proteome</keyword>
<feature type="region of interest" description="Disordered" evidence="2">
    <location>
        <begin position="1"/>
        <end position="20"/>
    </location>
</feature>
<dbReference type="InterPro" id="IPR013320">
    <property type="entry name" value="ConA-like_dom_sf"/>
</dbReference>
<evidence type="ECO:0000256" key="1">
    <source>
        <dbReference type="ARBA" id="ARBA00006865"/>
    </source>
</evidence>
<dbReference type="RefSeq" id="WP_306638307.1">
    <property type="nucleotide sequence ID" value="NZ_JAUSXB010000001.1"/>
</dbReference>
<evidence type="ECO:0000256" key="2">
    <source>
        <dbReference type="SAM" id="MobiDB-lite"/>
    </source>
</evidence>
<feature type="domain" description="GH16" evidence="3">
    <location>
        <begin position="119"/>
        <end position="373"/>
    </location>
</feature>
<dbReference type="EMBL" id="JAUSXB010000001">
    <property type="protein sequence ID" value="MDQ0675978.1"/>
    <property type="molecule type" value="Genomic_DNA"/>
</dbReference>
<dbReference type="PANTHER" id="PTHR10963">
    <property type="entry name" value="GLYCOSYL HYDROLASE-RELATED"/>
    <property type="match status" value="1"/>
</dbReference>
<name>A0ABU0PPV8_9MICC</name>
<dbReference type="Gene3D" id="2.60.120.200">
    <property type="match status" value="1"/>
</dbReference>
<dbReference type="Pfam" id="PF00722">
    <property type="entry name" value="Glyco_hydro_16"/>
    <property type="match status" value="1"/>
</dbReference>
<reference evidence="4 5" key="1">
    <citation type="submission" date="2023-07" db="EMBL/GenBank/DDBJ databases">
        <title>Comparative genomics of wheat-associated soil bacteria to identify genetic determinants of phenazine resistance.</title>
        <authorList>
            <person name="Mouncey N."/>
        </authorList>
    </citation>
    <scope>NUCLEOTIDE SEQUENCE [LARGE SCALE GENOMIC DNA]</scope>
    <source>
        <strain evidence="4 5">W1I3</strain>
    </source>
</reference>
<comment type="caution">
    <text evidence="4">The sequence shown here is derived from an EMBL/GenBank/DDBJ whole genome shotgun (WGS) entry which is preliminary data.</text>
</comment>
<dbReference type="CDD" id="cd00413">
    <property type="entry name" value="Glyco_hydrolase_16"/>
    <property type="match status" value="1"/>
</dbReference>
<evidence type="ECO:0000259" key="3">
    <source>
        <dbReference type="PROSITE" id="PS51762"/>
    </source>
</evidence>
<feature type="region of interest" description="Disordered" evidence="2">
    <location>
        <begin position="95"/>
        <end position="134"/>
    </location>
</feature>
<dbReference type="SUPFAM" id="SSF49899">
    <property type="entry name" value="Concanavalin A-like lectins/glucanases"/>
    <property type="match status" value="1"/>
</dbReference>
<organism evidence="4 5">
    <name type="scientific">Pseudarthrobacter siccitolerans</name>
    <dbReference type="NCBI Taxonomy" id="861266"/>
    <lineage>
        <taxon>Bacteria</taxon>
        <taxon>Bacillati</taxon>
        <taxon>Actinomycetota</taxon>
        <taxon>Actinomycetes</taxon>
        <taxon>Micrococcales</taxon>
        <taxon>Micrococcaceae</taxon>
        <taxon>Pseudarthrobacter</taxon>
    </lineage>
</organism>
<feature type="compositionally biased region" description="Polar residues" evidence="2">
    <location>
        <begin position="95"/>
        <end position="104"/>
    </location>
</feature>
<proteinExistence type="inferred from homology"/>
<protein>
    <recommendedName>
        <fullName evidence="3">GH16 domain-containing protein</fullName>
    </recommendedName>
</protein>
<accession>A0ABU0PPV8</accession>
<evidence type="ECO:0000313" key="4">
    <source>
        <dbReference type="EMBL" id="MDQ0675978.1"/>
    </source>
</evidence>
<dbReference type="InterPro" id="IPR000757">
    <property type="entry name" value="Beta-glucanase-like"/>
</dbReference>
<dbReference type="PROSITE" id="PS51762">
    <property type="entry name" value="GH16_2"/>
    <property type="match status" value="1"/>
</dbReference>
<sequence length="373" mass="40772">MPDGSKERARRESGRHTRSVQTGVQCLYLSPVHWEDAWPISASQRQLNAMNGFRTIDAAPPRGDNLERSWRRMRVLPLVSAVLLSVLGSMTFASDSPPTLSAEAQGTGRADAASASPHQAVKNTSRPSGEAMPVGNLPGWKQVFTEDFVSGNVPVGGFPGDVYGPKWSANYADGTPDTAAQLNQAKSGYFPSKVLSVQDGVLDMYLHSENGYSMGAAPAPKLTETSERPYNSQLYGRYSVRFKGDALKGFKTAWLLWPDSKQWPRDGEIDFPEGDLAATIYAAMHGTGSDEGGLIDMFHTPSSFRFWHTATTEWSPGRVEFFLDGRSIGMSTTATPDTPMHYILQTESCLPECPDPATSGHLYVDWVAIWEKG</sequence>
<gene>
    <name evidence="4" type="ORF">QFZ36_003539</name>
</gene>
<feature type="compositionally biased region" description="Basic and acidic residues" evidence="2">
    <location>
        <begin position="1"/>
        <end position="15"/>
    </location>
</feature>
<dbReference type="PANTHER" id="PTHR10963:SF55">
    <property type="entry name" value="GLYCOSIDE HYDROLASE FAMILY 16 PROTEIN"/>
    <property type="match status" value="1"/>
</dbReference>